<feature type="compositionally biased region" description="Low complexity" evidence="1">
    <location>
        <begin position="353"/>
        <end position="363"/>
    </location>
</feature>
<dbReference type="PANTHER" id="PTHR48258">
    <property type="entry name" value="DUF4218 DOMAIN-CONTAINING PROTEIN-RELATED"/>
    <property type="match status" value="1"/>
</dbReference>
<feature type="region of interest" description="Disordered" evidence="1">
    <location>
        <begin position="341"/>
        <end position="382"/>
    </location>
</feature>
<protein>
    <recommendedName>
        <fullName evidence="2">DUF4216 domain-containing protein</fullName>
    </recommendedName>
</protein>
<accession>A0AAW2SS70</accession>
<dbReference type="PANTHER" id="PTHR48258:SF4">
    <property type="entry name" value="DUF4216 DOMAIN-CONTAINING PROTEIN"/>
    <property type="match status" value="1"/>
</dbReference>
<evidence type="ECO:0000313" key="3">
    <source>
        <dbReference type="EMBL" id="KAL0394698.1"/>
    </source>
</evidence>
<comment type="caution">
    <text evidence="3">The sequence shown here is derived from an EMBL/GenBank/DDBJ whole genome shotgun (WGS) entry which is preliminary data.</text>
</comment>
<sequence length="382" mass="45197">MFPTGVVWTYLEGLYFEVLVNKNRRKRKRLFLNELYEHYQSEDPIIEELVATQFKNWFKRRIVLFKCRWVDPMHGMKVHPRYHQVDVNFKKVYQKNEPFILAQQAVQVYYIEYPSMKRDKVDWLVVYQIKARRVIDVSHWTEVAFQEDEIIPTPKVLTDNRNHKLHDPNGIQLVLRSDRRFHERINAVVREHFPHPLPCPRQVPTEHQHFWFDSMKITYWWDCDDEFMFRVFHMWVGKYIRKTFSVARSSQVKPLWLANEIWLQLQAYWASEDFKQESSKNKANRAKCGWLQSGARTRALYSALVLRPTSPPPPPPPPPNPTLEDPIGRLEEMMVDMMVMMWEMRASSSTGGPSQPTASSTAPAQPPTDPQPPNDDEMGGLE</sequence>
<name>A0AAW2SS70_9LAMI</name>
<dbReference type="InterPro" id="IPR025312">
    <property type="entry name" value="DUF4216"/>
</dbReference>
<feature type="region of interest" description="Disordered" evidence="1">
    <location>
        <begin position="306"/>
        <end position="326"/>
    </location>
</feature>
<feature type="compositionally biased region" description="Pro residues" evidence="1">
    <location>
        <begin position="309"/>
        <end position="321"/>
    </location>
</feature>
<gene>
    <name evidence="3" type="ORF">Slati_4436000</name>
</gene>
<reference evidence="3" key="2">
    <citation type="journal article" date="2024" name="Plant">
        <title>Genomic evolution and insights into agronomic trait innovations of Sesamum species.</title>
        <authorList>
            <person name="Miao H."/>
            <person name="Wang L."/>
            <person name="Qu L."/>
            <person name="Liu H."/>
            <person name="Sun Y."/>
            <person name="Le M."/>
            <person name="Wang Q."/>
            <person name="Wei S."/>
            <person name="Zheng Y."/>
            <person name="Lin W."/>
            <person name="Duan Y."/>
            <person name="Cao H."/>
            <person name="Xiong S."/>
            <person name="Wang X."/>
            <person name="Wei L."/>
            <person name="Li C."/>
            <person name="Ma Q."/>
            <person name="Ju M."/>
            <person name="Zhao R."/>
            <person name="Li G."/>
            <person name="Mu C."/>
            <person name="Tian Q."/>
            <person name="Mei H."/>
            <person name="Zhang T."/>
            <person name="Gao T."/>
            <person name="Zhang H."/>
        </authorList>
    </citation>
    <scope>NUCLEOTIDE SEQUENCE</scope>
    <source>
        <strain evidence="3">KEN1</strain>
    </source>
</reference>
<evidence type="ECO:0000259" key="2">
    <source>
        <dbReference type="Pfam" id="PF13952"/>
    </source>
</evidence>
<dbReference type="AlphaFoldDB" id="A0AAW2SS70"/>
<dbReference type="EMBL" id="JACGWN010000016">
    <property type="protein sequence ID" value="KAL0394698.1"/>
    <property type="molecule type" value="Genomic_DNA"/>
</dbReference>
<dbReference type="Pfam" id="PF13952">
    <property type="entry name" value="DUF4216"/>
    <property type="match status" value="1"/>
</dbReference>
<feature type="domain" description="DUF4216" evidence="2">
    <location>
        <begin position="57"/>
        <end position="126"/>
    </location>
</feature>
<proteinExistence type="predicted"/>
<organism evidence="3">
    <name type="scientific">Sesamum latifolium</name>
    <dbReference type="NCBI Taxonomy" id="2727402"/>
    <lineage>
        <taxon>Eukaryota</taxon>
        <taxon>Viridiplantae</taxon>
        <taxon>Streptophyta</taxon>
        <taxon>Embryophyta</taxon>
        <taxon>Tracheophyta</taxon>
        <taxon>Spermatophyta</taxon>
        <taxon>Magnoliopsida</taxon>
        <taxon>eudicotyledons</taxon>
        <taxon>Gunneridae</taxon>
        <taxon>Pentapetalae</taxon>
        <taxon>asterids</taxon>
        <taxon>lamiids</taxon>
        <taxon>Lamiales</taxon>
        <taxon>Pedaliaceae</taxon>
        <taxon>Sesamum</taxon>
    </lineage>
</organism>
<reference evidence="3" key="1">
    <citation type="submission" date="2020-06" db="EMBL/GenBank/DDBJ databases">
        <authorList>
            <person name="Li T."/>
            <person name="Hu X."/>
            <person name="Zhang T."/>
            <person name="Song X."/>
            <person name="Zhang H."/>
            <person name="Dai N."/>
            <person name="Sheng W."/>
            <person name="Hou X."/>
            <person name="Wei L."/>
        </authorList>
    </citation>
    <scope>NUCLEOTIDE SEQUENCE</scope>
    <source>
        <strain evidence="3">KEN1</strain>
        <tissue evidence="3">Leaf</tissue>
    </source>
</reference>
<feature type="compositionally biased region" description="Pro residues" evidence="1">
    <location>
        <begin position="364"/>
        <end position="373"/>
    </location>
</feature>
<evidence type="ECO:0000256" key="1">
    <source>
        <dbReference type="SAM" id="MobiDB-lite"/>
    </source>
</evidence>